<evidence type="ECO:0000256" key="1">
    <source>
        <dbReference type="SAM" id="SignalP"/>
    </source>
</evidence>
<dbReference type="InterPro" id="IPR024968">
    <property type="entry name" value="SlpA_C_lactobacillus"/>
</dbReference>
<evidence type="ECO:0000313" key="5">
    <source>
        <dbReference type="Proteomes" id="UP000371423"/>
    </source>
</evidence>
<dbReference type="EMBL" id="VDFO01000003">
    <property type="protein sequence ID" value="MQS96524.1"/>
    <property type="molecule type" value="Genomic_DNA"/>
</dbReference>
<evidence type="ECO:0000313" key="3">
    <source>
        <dbReference type="EMBL" id="MQS76088.1"/>
    </source>
</evidence>
<feature type="domain" description="S-layer protein C-terminal" evidence="2">
    <location>
        <begin position="184"/>
        <end position="234"/>
    </location>
</feature>
<dbReference type="RefSeq" id="WP_153385481.1">
    <property type="nucleotide sequence ID" value="NZ_VDFO01000003.1"/>
</dbReference>
<dbReference type="AlphaFoldDB" id="A0A5P0ZUY3"/>
<proteinExistence type="predicted"/>
<keyword evidence="1" id="KW-0732">Signal</keyword>
<feature type="domain" description="S-layer protein C-terminal" evidence="2">
    <location>
        <begin position="124"/>
        <end position="174"/>
    </location>
</feature>
<reference evidence="5 6" key="1">
    <citation type="journal article" date="2019" name="Syst. Appl. Microbiol.">
        <title>Polyphasic characterization of two novel Lactobacillus spp. isolated from blown salami packages: Description of Lactobacillus halodurans sp. nov. and Lactobacillus salsicarnum sp. nov.</title>
        <authorList>
            <person name="Schuster J.A."/>
            <person name="Klingl A."/>
            <person name="Vogel R.F."/>
            <person name="Ehrmann M.A."/>
        </authorList>
    </citation>
    <scope>NUCLEOTIDE SEQUENCE [LARGE SCALE GENOMIC DNA]</scope>
    <source>
        <strain evidence="4 5">TMW 1.1920</strain>
        <strain evidence="3 6">TMW 1.2172</strain>
    </source>
</reference>
<evidence type="ECO:0000313" key="6">
    <source>
        <dbReference type="Proteomes" id="UP000414364"/>
    </source>
</evidence>
<accession>A0A5P0ZUY3</accession>
<dbReference type="OrthoDB" id="2319609at2"/>
<comment type="caution">
    <text evidence="4">The sequence shown here is derived from an EMBL/GenBank/DDBJ whole genome shotgun (WGS) entry which is preliminary data.</text>
</comment>
<feature type="domain" description="S-layer protein C-terminal" evidence="2">
    <location>
        <begin position="54"/>
        <end position="98"/>
    </location>
</feature>
<name>A0A5P0ZUY3_9LACO</name>
<dbReference type="Proteomes" id="UP000414364">
    <property type="component" value="Unassembled WGS sequence"/>
</dbReference>
<protein>
    <recommendedName>
        <fullName evidence="2">S-layer protein C-terminal domain-containing protein</fullName>
    </recommendedName>
</protein>
<organism evidence="4 5">
    <name type="scientific">Companilactobacillus halodurans</name>
    <dbReference type="NCBI Taxonomy" id="2584183"/>
    <lineage>
        <taxon>Bacteria</taxon>
        <taxon>Bacillati</taxon>
        <taxon>Bacillota</taxon>
        <taxon>Bacilli</taxon>
        <taxon>Lactobacillales</taxon>
        <taxon>Lactobacillaceae</taxon>
        <taxon>Companilactobacillus</taxon>
    </lineage>
</organism>
<dbReference type="Proteomes" id="UP000371423">
    <property type="component" value="Unassembled WGS sequence"/>
</dbReference>
<dbReference type="Pfam" id="PF03217">
    <property type="entry name" value="SlpA"/>
    <property type="match status" value="3"/>
</dbReference>
<evidence type="ECO:0000313" key="4">
    <source>
        <dbReference type="EMBL" id="MQS96524.1"/>
    </source>
</evidence>
<evidence type="ECO:0000259" key="2">
    <source>
        <dbReference type="Pfam" id="PF03217"/>
    </source>
</evidence>
<dbReference type="EMBL" id="VDFP01000011">
    <property type="protein sequence ID" value="MQS76088.1"/>
    <property type="molecule type" value="Genomic_DNA"/>
</dbReference>
<sequence>MKKNKFLLASTLAVLIAPSILNNISYESESSVQAATTTTDSFKNPVGVVDLGGAYTVDSNGNQTDLFLPGQSSWKLGKSILINGERYYQVATNNYLSATHITVTDGASGTYSVIQPAVPNLLGTIESDAQVYNIDGNTNGVVLPAGSSWQLGQLINIKGIAYYQVATNEYVLAAFVETNAFPITTITLNNASRIVDDNGNYTGKTLPANTSWKADSMKNMNNITYYRVATNQWVSNVPIPSYSLTTTLKNSQAVYNTETNSMTRILPAGSSWKINRVVRNKNNQFYGKVSTNEWLLIDSNTLMSYGDSDTVPNVAVSEPEFATSINN</sequence>
<feature type="signal peptide" evidence="1">
    <location>
        <begin position="1"/>
        <end position="22"/>
    </location>
</feature>
<gene>
    <name evidence="4" type="ORF">FHL05_01275</name>
    <name evidence="3" type="ORF">FHL06_06775</name>
</gene>
<keyword evidence="5" id="KW-1185">Reference proteome</keyword>
<feature type="chain" id="PRO_5044622367" description="S-layer protein C-terminal domain-containing protein" evidence="1">
    <location>
        <begin position="23"/>
        <end position="327"/>
    </location>
</feature>